<dbReference type="AlphaFoldDB" id="A0A9X2DXJ7"/>
<keyword evidence="1" id="KW-0472">Membrane</keyword>
<comment type="caution">
    <text evidence="2">The sequence shown here is derived from an EMBL/GenBank/DDBJ whole genome shotgun (WGS) entry which is preliminary data.</text>
</comment>
<evidence type="ECO:0000313" key="3">
    <source>
        <dbReference type="Proteomes" id="UP001155240"/>
    </source>
</evidence>
<sequence length="76" mass="8149">MGAPVRRRVRGWWLAIAVGALVAVVLLAGDRSGSCAEYADSPGVCTSVDEDPRTWILVGIGVLVIIGALYRALRRR</sequence>
<dbReference type="EMBL" id="JAMRYM010000035">
    <property type="protein sequence ID" value="MCM6762697.1"/>
    <property type="molecule type" value="Genomic_DNA"/>
</dbReference>
<keyword evidence="1" id="KW-1133">Transmembrane helix</keyword>
<name>A0A9X2DXJ7_9MICO</name>
<evidence type="ECO:0000256" key="1">
    <source>
        <dbReference type="SAM" id="Phobius"/>
    </source>
</evidence>
<dbReference type="RefSeq" id="WP_251945461.1">
    <property type="nucleotide sequence ID" value="NZ_JAMRYM010000035.1"/>
</dbReference>
<protein>
    <submittedName>
        <fullName evidence="2">Uncharacterized protein</fullName>
    </submittedName>
</protein>
<proteinExistence type="predicted"/>
<gene>
    <name evidence="2" type="ORF">NB037_09745</name>
</gene>
<accession>A0A9X2DXJ7</accession>
<keyword evidence="1" id="KW-0812">Transmembrane</keyword>
<reference evidence="2" key="1">
    <citation type="submission" date="2022-06" db="EMBL/GenBank/DDBJ databases">
        <title>Whole genome shotgun sequencing (WGS) of Rathayibacter sp. ZW T2_19, isolated from stored onions (Allium cepa).</title>
        <authorList>
            <person name="Stoll D.A."/>
            <person name="Huch M."/>
        </authorList>
    </citation>
    <scope>NUCLEOTIDE SEQUENCE</scope>
    <source>
        <strain evidence="2">ZW T2_19</strain>
    </source>
</reference>
<feature type="transmembrane region" description="Helical" evidence="1">
    <location>
        <begin position="54"/>
        <end position="73"/>
    </location>
</feature>
<organism evidence="2 3">
    <name type="scientific">Rathayibacter rubneri</name>
    <dbReference type="NCBI Taxonomy" id="2950106"/>
    <lineage>
        <taxon>Bacteria</taxon>
        <taxon>Bacillati</taxon>
        <taxon>Actinomycetota</taxon>
        <taxon>Actinomycetes</taxon>
        <taxon>Micrococcales</taxon>
        <taxon>Microbacteriaceae</taxon>
        <taxon>Rathayibacter</taxon>
    </lineage>
</organism>
<keyword evidence="3" id="KW-1185">Reference proteome</keyword>
<dbReference type="Proteomes" id="UP001155240">
    <property type="component" value="Unassembled WGS sequence"/>
</dbReference>
<evidence type="ECO:0000313" key="2">
    <source>
        <dbReference type="EMBL" id="MCM6762697.1"/>
    </source>
</evidence>